<dbReference type="EMBL" id="PYGJ01000017">
    <property type="protein sequence ID" value="PSL17445.1"/>
    <property type="molecule type" value="Genomic_DNA"/>
</dbReference>
<dbReference type="AlphaFoldDB" id="A0A2P8F6V3"/>
<keyword evidence="2" id="KW-1185">Reference proteome</keyword>
<gene>
    <name evidence="1" type="ORF">CLV88_1176</name>
</gene>
<comment type="caution">
    <text evidence="1">The sequence shown here is derived from an EMBL/GenBank/DDBJ whole genome shotgun (WGS) entry which is preliminary data.</text>
</comment>
<dbReference type="Proteomes" id="UP000240418">
    <property type="component" value="Unassembled WGS sequence"/>
</dbReference>
<accession>A0A2P8F6V3</accession>
<reference evidence="1 2" key="1">
    <citation type="submission" date="2018-03" db="EMBL/GenBank/DDBJ databases">
        <title>Genomic Encyclopedia of Archaeal and Bacterial Type Strains, Phase II (KMG-II): from individual species to whole genera.</title>
        <authorList>
            <person name="Goeker M."/>
        </authorList>
    </citation>
    <scope>NUCLEOTIDE SEQUENCE [LARGE SCALE GENOMIC DNA]</scope>
    <source>
        <strain evidence="1 2">DSM 100673</strain>
    </source>
</reference>
<evidence type="ECO:0000313" key="2">
    <source>
        <dbReference type="Proteomes" id="UP000240418"/>
    </source>
</evidence>
<proteinExistence type="predicted"/>
<evidence type="ECO:0000313" key="1">
    <source>
        <dbReference type="EMBL" id="PSL17445.1"/>
    </source>
</evidence>
<sequence length="82" mass="8794">MKRGSWTDSGGMAGTRLPISDRTAIKAALKAAIEAADRLDISIQHSEKIGALPPNLMSGQRELYEARRLLASGIAHLGEKHS</sequence>
<protein>
    <submittedName>
        <fullName evidence="1">Uncharacterized protein</fullName>
    </submittedName>
</protein>
<organism evidence="1 2">
    <name type="scientific">Shimia abyssi</name>
    <dbReference type="NCBI Taxonomy" id="1662395"/>
    <lineage>
        <taxon>Bacteria</taxon>
        <taxon>Pseudomonadati</taxon>
        <taxon>Pseudomonadota</taxon>
        <taxon>Alphaproteobacteria</taxon>
        <taxon>Rhodobacterales</taxon>
        <taxon>Roseobacteraceae</taxon>
    </lineage>
</organism>
<name>A0A2P8F6V3_9RHOB</name>